<dbReference type="InterPro" id="IPR036291">
    <property type="entry name" value="NAD(P)-bd_dom_sf"/>
</dbReference>
<evidence type="ECO:0000313" key="3">
    <source>
        <dbReference type="Proteomes" id="UP000005143"/>
    </source>
</evidence>
<evidence type="ECO:0000259" key="1">
    <source>
        <dbReference type="Pfam" id="PF01370"/>
    </source>
</evidence>
<dbReference type="InterPro" id="IPR001509">
    <property type="entry name" value="Epimerase_deHydtase"/>
</dbReference>
<feature type="domain" description="NAD-dependent epimerase/dehydratase" evidence="1">
    <location>
        <begin position="4"/>
        <end position="176"/>
    </location>
</feature>
<protein>
    <submittedName>
        <fullName evidence="2">UDP-glucose 4-epimerase</fullName>
        <ecNumber evidence="2">5.1.3.2</ecNumber>
    </submittedName>
</protein>
<dbReference type="GO" id="GO:0004029">
    <property type="term" value="F:aldehyde dehydrogenase (NAD+) activity"/>
    <property type="evidence" value="ECO:0007669"/>
    <property type="project" value="TreeGrafter"/>
</dbReference>
<evidence type="ECO:0000313" key="2">
    <source>
        <dbReference type="EMBL" id="EHN12995.1"/>
    </source>
</evidence>
<dbReference type="InterPro" id="IPR051783">
    <property type="entry name" value="NAD(P)-dependent_oxidoreduct"/>
</dbReference>
<keyword evidence="2" id="KW-0413">Isomerase</keyword>
<proteinExistence type="predicted"/>
<dbReference type="SUPFAM" id="SSF51735">
    <property type="entry name" value="NAD(P)-binding Rossmann-fold domains"/>
    <property type="match status" value="1"/>
</dbReference>
<dbReference type="RefSeq" id="WP_007569797.1">
    <property type="nucleotide sequence ID" value="NZ_AGUD01000004.1"/>
</dbReference>
<organism evidence="2 3">
    <name type="scientific">Patulibacter medicamentivorans</name>
    <dbReference type="NCBI Taxonomy" id="1097667"/>
    <lineage>
        <taxon>Bacteria</taxon>
        <taxon>Bacillati</taxon>
        <taxon>Actinomycetota</taxon>
        <taxon>Thermoleophilia</taxon>
        <taxon>Solirubrobacterales</taxon>
        <taxon>Patulibacteraceae</taxon>
        <taxon>Patulibacter</taxon>
    </lineage>
</organism>
<dbReference type="PANTHER" id="PTHR48079:SF6">
    <property type="entry name" value="NAD(P)-BINDING DOMAIN-CONTAINING PROTEIN-RELATED"/>
    <property type="match status" value="1"/>
</dbReference>
<comment type="caution">
    <text evidence="2">The sequence shown here is derived from an EMBL/GenBank/DDBJ whole genome shotgun (WGS) entry which is preliminary data.</text>
</comment>
<dbReference type="Gene3D" id="3.40.50.720">
    <property type="entry name" value="NAD(P)-binding Rossmann-like Domain"/>
    <property type="match status" value="1"/>
</dbReference>
<dbReference type="Proteomes" id="UP000005143">
    <property type="component" value="Unassembled WGS sequence"/>
</dbReference>
<dbReference type="EC" id="5.1.3.2" evidence="2"/>
<reference evidence="2 3" key="1">
    <citation type="journal article" date="2013" name="Biodegradation">
        <title>Quantitative proteomic analysis of ibuprofen-degrading Patulibacter sp. strain I11.</title>
        <authorList>
            <person name="Almeida B."/>
            <person name="Kjeldal H."/>
            <person name="Lolas I."/>
            <person name="Knudsen A.D."/>
            <person name="Carvalho G."/>
            <person name="Nielsen K.L."/>
            <person name="Barreto Crespo M.T."/>
            <person name="Stensballe A."/>
            <person name="Nielsen J.L."/>
        </authorList>
    </citation>
    <scope>NUCLEOTIDE SEQUENCE [LARGE SCALE GENOMIC DNA]</scope>
    <source>
        <strain evidence="2 3">I11</strain>
    </source>
</reference>
<name>H0E036_9ACTN</name>
<keyword evidence="3" id="KW-1185">Reference proteome</keyword>
<dbReference type="OrthoDB" id="9798669at2"/>
<gene>
    <name evidence="2" type="ORF">PAI11_01410</name>
</gene>
<dbReference type="PATRIC" id="fig|1097667.3.peg.141"/>
<dbReference type="GO" id="GO:0005737">
    <property type="term" value="C:cytoplasm"/>
    <property type="evidence" value="ECO:0007669"/>
    <property type="project" value="TreeGrafter"/>
</dbReference>
<dbReference type="EMBL" id="AGUD01000004">
    <property type="protein sequence ID" value="EHN12995.1"/>
    <property type="molecule type" value="Genomic_DNA"/>
</dbReference>
<dbReference type="AlphaFoldDB" id="H0E036"/>
<dbReference type="Pfam" id="PF01370">
    <property type="entry name" value="Epimerase"/>
    <property type="match status" value="1"/>
</dbReference>
<dbReference type="GO" id="GO:0003978">
    <property type="term" value="F:UDP-glucose 4-epimerase activity"/>
    <property type="evidence" value="ECO:0007669"/>
    <property type="project" value="UniProtKB-EC"/>
</dbReference>
<accession>H0E036</accession>
<sequence>MTSILLTGATGLVGSRLLPRLLDAGHDCRALVRGDAELPPGATAVRGDLADPDALSAAVEGVDAVVHLAALFRTEDEDAIWRANRDGTRNLIAAVRAHAAGARLIMASTGNVYDHDAPRPGRESDECSPTAAYPASKIAAERLLRDSGLTWAILRLPFVYGDGDGHLAMMPAMAPRFGLHPAHTYSVAHHRDVKAAVDLALSGTIDGRTVNIADDAPVTVFQMAELAGDPIDGSAEPLANPWAGRMDATLAHQLGFRPTVPTIYAAARDGIL</sequence>
<dbReference type="PANTHER" id="PTHR48079">
    <property type="entry name" value="PROTEIN YEEZ"/>
    <property type="match status" value="1"/>
</dbReference>